<feature type="domain" description="Atrophied bacterial Ig" evidence="1">
    <location>
        <begin position="122"/>
        <end position="196"/>
    </location>
</feature>
<gene>
    <name evidence="2" type="ORF">CDQ84_14600</name>
</gene>
<dbReference type="Proteomes" id="UP000236151">
    <property type="component" value="Unassembled WGS sequence"/>
</dbReference>
<evidence type="ECO:0000313" key="3">
    <source>
        <dbReference type="Proteomes" id="UP000236151"/>
    </source>
</evidence>
<keyword evidence="3" id="KW-1185">Reference proteome</keyword>
<dbReference type="Pfam" id="PF20578">
    <property type="entry name" value="aBig_2"/>
    <property type="match status" value="2"/>
</dbReference>
<name>A0A2K2F9W9_9CLOT</name>
<dbReference type="AlphaFoldDB" id="A0A2K2F9W9"/>
<organism evidence="2 3">
    <name type="scientific">Clostridium thermosuccinogenes</name>
    <dbReference type="NCBI Taxonomy" id="84032"/>
    <lineage>
        <taxon>Bacteria</taxon>
        <taxon>Bacillati</taxon>
        <taxon>Bacillota</taxon>
        <taxon>Clostridia</taxon>
        <taxon>Eubacteriales</taxon>
        <taxon>Clostridiaceae</taxon>
        <taxon>Clostridium</taxon>
    </lineage>
</organism>
<accession>A0A2K2F9W9</accession>
<feature type="domain" description="Atrophied bacterial Ig" evidence="1">
    <location>
        <begin position="23"/>
        <end position="106"/>
    </location>
</feature>
<reference evidence="3" key="1">
    <citation type="submission" date="2017-06" db="EMBL/GenBank/DDBJ databases">
        <title>Investigating the central metabolism of Clostridium thermosuccinogenes.</title>
        <authorList>
            <person name="Koendjbiharie J.G."/>
            <person name="Van Kranenburg R."/>
            <person name="Vriesendorp B."/>
        </authorList>
    </citation>
    <scope>NUCLEOTIDE SEQUENCE [LARGE SCALE GENOMIC DNA]</scope>
    <source>
        <strain evidence="3">DSM 5806</strain>
    </source>
</reference>
<dbReference type="InterPro" id="IPR046780">
    <property type="entry name" value="aBig_2"/>
</dbReference>
<evidence type="ECO:0000313" key="2">
    <source>
        <dbReference type="EMBL" id="PNT96715.1"/>
    </source>
</evidence>
<proteinExistence type="predicted"/>
<dbReference type="EMBL" id="NIOJ01000045">
    <property type="protein sequence ID" value="PNT96715.1"/>
    <property type="molecule type" value="Genomic_DNA"/>
</dbReference>
<comment type="caution">
    <text evidence="2">The sequence shown here is derived from an EMBL/GenBank/DDBJ whole genome shotgun (WGS) entry which is preliminary data.</text>
</comment>
<evidence type="ECO:0000259" key="1">
    <source>
        <dbReference type="Pfam" id="PF20578"/>
    </source>
</evidence>
<sequence length="202" mass="21868">MTKTKEFIVKVIRIEQTDAEKLAADNAWLSDEIILYGNTALDNVTWDLSLPAVGPNGSTISWSSTNSDVIMTDETVIRPSYTLGDQSITLTAVISNGASATKTFIIIEKAAEPTDDEILNLDAEWLTIEKILNGNTAYNNILCNLSLLNKEPMRSDIHWESGNEAVVDASGSVTRPDYASGDKAVTLTATLSKSSTVTKPLQ</sequence>
<protein>
    <recommendedName>
        <fullName evidence="1">Atrophied bacterial Ig domain-containing protein</fullName>
    </recommendedName>
</protein>
<dbReference type="KEGG" id="cthd:CDO33_12150"/>